<feature type="transmembrane region" description="Helical" evidence="2">
    <location>
        <begin position="253"/>
        <end position="277"/>
    </location>
</feature>
<feature type="region of interest" description="Disordered" evidence="1">
    <location>
        <begin position="541"/>
        <end position="575"/>
    </location>
</feature>
<dbReference type="EMBL" id="HE573027">
    <property type="protein sequence ID" value="CCC53843.1"/>
    <property type="molecule type" value="Genomic_DNA"/>
</dbReference>
<sequence>MEEEITITDQWASLFRSITIDVIAASQIVEGFVIGGMKSLPSMDDPPEKRIKGQNFSRLHALASKMTSEMPSNFSVMLAPGGIVSQTFPDVPSLNLLDLFSVENQLPSMPTSELMESKKYDINGPMHRRFPQLPMKWQLILRNPVFDASHGNETSHNGFWGFVVIVNDLDALMDSLKLDERLQEINYDYIIYVMQRGDGTMVKVRTSLAENSTVEDYTNFIKSCVNRPVLRHHTKLFICMRNKERDWNLPSSLIVTIVLGAVLGGLLIFLVATFFVLSCLQDYDGREHAPKSVPFAMAVIGPSNVERMLEMAPEATVLVLERLSKLQQRAVVNNRAYVGSQLHPYTLTVVTRSVDASIQLCLDILRDACLEQIDKPLQNLLGDDGKLLISGAVHWCMDAHVRVETVSGSIRYEGPDIIYVTHMWVLVPPNKVTISHHAKDAILLPQSERCICPIGGVFFRGVKKRQMLYTVVPTGGMQSWVSSAVGSERNTGVVSEGPPLSNMRETTQNVLPSSFRNVLACSSRSATQGEMLMSEESNGVTLNEHGPGGEGSVGKKSGQSIFSTGHPRGAGNGKHVQVPPTLVEMLPCEVSLATRESEGRGTCDRVQSPVLSSAFRSEADVNDSKFHSIVWQNCRGPLYSNRTGDKNSSNKPTHGATPDSKSEMSDCGSQRSAACLSTVGSLREFCESNAGDFVTAALLRPSIPQALDSHLRGLFDQYSLALDFGYSSVRIVIYYFYCAYQQLLKPLAGPERTNIFNRFATAFGVSHQSMLESLAVRCALRHIQHLERMRALLWHSEQERLQTVAEGDGTVS</sequence>
<evidence type="ECO:0000313" key="3">
    <source>
        <dbReference type="EMBL" id="CCC53843.1"/>
    </source>
</evidence>
<organism evidence="3">
    <name type="scientific">Trypanosoma vivax (strain Y486)</name>
    <dbReference type="NCBI Taxonomy" id="1055687"/>
    <lineage>
        <taxon>Eukaryota</taxon>
        <taxon>Discoba</taxon>
        <taxon>Euglenozoa</taxon>
        <taxon>Kinetoplastea</taxon>
        <taxon>Metakinetoplastina</taxon>
        <taxon>Trypanosomatida</taxon>
        <taxon>Trypanosomatidae</taxon>
        <taxon>Trypanosoma</taxon>
        <taxon>Duttonella</taxon>
    </lineage>
</organism>
<evidence type="ECO:0000256" key="2">
    <source>
        <dbReference type="SAM" id="Phobius"/>
    </source>
</evidence>
<gene>
    <name evidence="3" type="ORF">TVY486_1113270</name>
</gene>
<accession>G0U8C0</accession>
<dbReference type="VEuPathDB" id="TriTrypDB:TvY486_1113270"/>
<protein>
    <recommendedName>
        <fullName evidence="4">CHASE domain-containing protein</fullName>
    </recommendedName>
</protein>
<keyword evidence="2" id="KW-0812">Transmembrane</keyword>
<keyword evidence="2" id="KW-1133">Transmembrane helix</keyword>
<reference evidence="3" key="1">
    <citation type="journal article" date="2012" name="Proc. Natl. Acad. Sci. U.S.A.">
        <title>Antigenic diversity is generated by distinct evolutionary mechanisms in African trypanosome species.</title>
        <authorList>
            <person name="Jackson A.P."/>
            <person name="Berry A."/>
            <person name="Aslett M."/>
            <person name="Allison H.C."/>
            <person name="Burton P."/>
            <person name="Vavrova-Anderson J."/>
            <person name="Brown R."/>
            <person name="Browne H."/>
            <person name="Corton N."/>
            <person name="Hauser H."/>
            <person name="Gamble J."/>
            <person name="Gilderthorp R."/>
            <person name="Marcello L."/>
            <person name="McQuillan J."/>
            <person name="Otto T.D."/>
            <person name="Quail M.A."/>
            <person name="Sanders M.J."/>
            <person name="van Tonder A."/>
            <person name="Ginger M.L."/>
            <person name="Field M.C."/>
            <person name="Barry J.D."/>
            <person name="Hertz-Fowler C."/>
            <person name="Berriman M."/>
        </authorList>
    </citation>
    <scope>NUCLEOTIDE SEQUENCE</scope>
    <source>
        <strain evidence="3">Y486</strain>
    </source>
</reference>
<feature type="compositionally biased region" description="Polar residues" evidence="1">
    <location>
        <begin position="641"/>
        <end position="652"/>
    </location>
</feature>
<keyword evidence="2" id="KW-0472">Membrane</keyword>
<evidence type="ECO:0008006" key="4">
    <source>
        <dbReference type="Google" id="ProtNLM"/>
    </source>
</evidence>
<name>G0U8C0_TRYVY</name>
<feature type="region of interest" description="Disordered" evidence="1">
    <location>
        <begin position="641"/>
        <end position="667"/>
    </location>
</feature>
<evidence type="ECO:0000256" key="1">
    <source>
        <dbReference type="SAM" id="MobiDB-lite"/>
    </source>
</evidence>
<proteinExistence type="predicted"/>
<dbReference type="AlphaFoldDB" id="G0U8C0"/>